<dbReference type="InterPro" id="IPR005828">
    <property type="entry name" value="MFS_sugar_transport-like"/>
</dbReference>
<dbReference type="AlphaFoldDB" id="A0A835GT03"/>
<protein>
    <recommendedName>
        <fullName evidence="8">Organic cation transporter protein</fullName>
    </recommendedName>
</protein>
<keyword evidence="3 5" id="KW-1133">Transmembrane helix</keyword>
<name>A0A835GT03_SPOEX</name>
<dbReference type="GO" id="GO:0016020">
    <property type="term" value="C:membrane"/>
    <property type="evidence" value="ECO:0007669"/>
    <property type="project" value="UniProtKB-SubCell"/>
</dbReference>
<dbReference type="Proteomes" id="UP000648187">
    <property type="component" value="Unassembled WGS sequence"/>
</dbReference>
<comment type="caution">
    <text evidence="6">The sequence shown here is derived from an EMBL/GenBank/DDBJ whole genome shotgun (WGS) entry which is preliminary data.</text>
</comment>
<feature type="transmembrane region" description="Helical" evidence="5">
    <location>
        <begin position="206"/>
        <end position="225"/>
    </location>
</feature>
<dbReference type="Gene3D" id="1.20.1250.20">
    <property type="entry name" value="MFS general substrate transporter like domains"/>
    <property type="match status" value="2"/>
</dbReference>
<keyword evidence="4 5" id="KW-0472">Membrane</keyword>
<feature type="transmembrane region" description="Helical" evidence="5">
    <location>
        <begin position="394"/>
        <end position="414"/>
    </location>
</feature>
<feature type="transmembrane region" description="Helical" evidence="5">
    <location>
        <begin position="175"/>
        <end position="199"/>
    </location>
</feature>
<evidence type="ECO:0008006" key="8">
    <source>
        <dbReference type="Google" id="ProtNLM"/>
    </source>
</evidence>
<reference evidence="6" key="1">
    <citation type="submission" date="2020-08" db="EMBL/GenBank/DDBJ databases">
        <title>Spodoptera exigua strain:BAW_Kor-Di-RS1 Genome sequencing and assembly.</title>
        <authorList>
            <person name="Kim J."/>
            <person name="Nam H.Y."/>
            <person name="Kwon M."/>
            <person name="Choi J.H."/>
            <person name="Cho S.R."/>
            <person name="Kim G.-H."/>
        </authorList>
    </citation>
    <scope>NUCLEOTIDE SEQUENCE</scope>
    <source>
        <strain evidence="6">BAW_Kor-Di-RS1</strain>
        <tissue evidence="6">Whole-body</tissue>
    </source>
</reference>
<keyword evidence="7" id="KW-1185">Reference proteome</keyword>
<sequence>MIYTDLHKDEHTDEMLSYGTVVTSNKSIQIGPTWKGFRKPVVMSAHSVQKSEDVTSSIIGDFGRWQLKISILMALLKLPIAWYQLNIIFMAPPQDFWCSKPSPFSKYSDEEWRKLSSPHVEEHPCLIFDPDLLAIDPFMDKTLIPLVPCKKFVYDTSVFKRTITSDWNLVCSKHWLTHMCQIVMMWGIVIGGIIFGMWADKYGRQLPLIIGIVIQSVSSFIASILPWYSIFLLNWFILALASGGVGIISFVISMEVVSGKWRTIIPVVYQLPFGIGNAIMAGLAYWLRDWRKLESALGACSSLFILYWFWIPESPRWLLATGQTERAAEILKDITRENKTYVSSKYIKRLLSEREERRQQDPAFLAFLTSKRMRMKTILLSLNWGSYANDWPRLLFAGIGFAGMAGTIPALYLFSGELFPTLGRNVGVSGVTTFARIASMVAPAVVTLDSLFVDLPLIILTIISFGQILIILPLPETKDTPLPDTLEQAEQF</sequence>
<organism evidence="6 7">
    <name type="scientific">Spodoptera exigua</name>
    <name type="common">Beet armyworm</name>
    <name type="synonym">Noctua fulgens</name>
    <dbReference type="NCBI Taxonomy" id="7107"/>
    <lineage>
        <taxon>Eukaryota</taxon>
        <taxon>Metazoa</taxon>
        <taxon>Ecdysozoa</taxon>
        <taxon>Arthropoda</taxon>
        <taxon>Hexapoda</taxon>
        <taxon>Insecta</taxon>
        <taxon>Pterygota</taxon>
        <taxon>Neoptera</taxon>
        <taxon>Endopterygota</taxon>
        <taxon>Lepidoptera</taxon>
        <taxon>Glossata</taxon>
        <taxon>Ditrysia</taxon>
        <taxon>Noctuoidea</taxon>
        <taxon>Noctuidae</taxon>
        <taxon>Amphipyrinae</taxon>
        <taxon>Spodoptera</taxon>
    </lineage>
</organism>
<accession>A0A835GT03</accession>
<feature type="transmembrane region" description="Helical" evidence="5">
    <location>
        <begin position="231"/>
        <end position="252"/>
    </location>
</feature>
<dbReference type="Pfam" id="PF00083">
    <property type="entry name" value="Sugar_tr"/>
    <property type="match status" value="1"/>
</dbReference>
<feature type="transmembrane region" description="Helical" evidence="5">
    <location>
        <begin position="264"/>
        <end position="287"/>
    </location>
</feature>
<comment type="subcellular location">
    <subcellularLocation>
        <location evidence="1">Membrane</location>
        <topology evidence="1">Multi-pass membrane protein</topology>
    </subcellularLocation>
</comment>
<dbReference type="EMBL" id="JACKWZ010000008">
    <property type="protein sequence ID" value="KAF9423514.1"/>
    <property type="molecule type" value="Genomic_DNA"/>
</dbReference>
<evidence type="ECO:0000256" key="2">
    <source>
        <dbReference type="ARBA" id="ARBA00022692"/>
    </source>
</evidence>
<feature type="transmembrane region" description="Helical" evidence="5">
    <location>
        <begin position="455"/>
        <end position="474"/>
    </location>
</feature>
<proteinExistence type="predicted"/>
<dbReference type="InterPro" id="IPR036259">
    <property type="entry name" value="MFS_trans_sf"/>
</dbReference>
<evidence type="ECO:0000256" key="3">
    <source>
        <dbReference type="ARBA" id="ARBA00022989"/>
    </source>
</evidence>
<dbReference type="GO" id="GO:0022857">
    <property type="term" value="F:transmembrane transporter activity"/>
    <property type="evidence" value="ECO:0007669"/>
    <property type="project" value="InterPro"/>
</dbReference>
<keyword evidence="2 5" id="KW-0812">Transmembrane</keyword>
<evidence type="ECO:0000256" key="1">
    <source>
        <dbReference type="ARBA" id="ARBA00004141"/>
    </source>
</evidence>
<evidence type="ECO:0000256" key="5">
    <source>
        <dbReference type="SAM" id="Phobius"/>
    </source>
</evidence>
<feature type="transmembrane region" description="Helical" evidence="5">
    <location>
        <begin position="293"/>
        <end position="311"/>
    </location>
</feature>
<evidence type="ECO:0000256" key="4">
    <source>
        <dbReference type="ARBA" id="ARBA00023136"/>
    </source>
</evidence>
<feature type="transmembrane region" description="Helical" evidence="5">
    <location>
        <begin position="426"/>
        <end position="448"/>
    </location>
</feature>
<dbReference type="PANTHER" id="PTHR24064">
    <property type="entry name" value="SOLUTE CARRIER FAMILY 22 MEMBER"/>
    <property type="match status" value="1"/>
</dbReference>
<dbReference type="SUPFAM" id="SSF103473">
    <property type="entry name" value="MFS general substrate transporter"/>
    <property type="match status" value="2"/>
</dbReference>
<evidence type="ECO:0000313" key="7">
    <source>
        <dbReference type="Proteomes" id="UP000648187"/>
    </source>
</evidence>
<gene>
    <name evidence="6" type="ORF">HW555_001069</name>
</gene>
<evidence type="ECO:0000313" key="6">
    <source>
        <dbReference type="EMBL" id="KAF9423514.1"/>
    </source>
</evidence>